<evidence type="ECO:0000256" key="1">
    <source>
        <dbReference type="SAM" id="Coils"/>
    </source>
</evidence>
<gene>
    <name evidence="2" type="ORF">CPELLU_LOCUS19620</name>
</gene>
<accession>A0A9N9PH45</accession>
<name>A0A9N9PH45_9GLOM</name>
<keyword evidence="1" id="KW-0175">Coiled coil</keyword>
<dbReference type="Pfam" id="PF04665">
    <property type="entry name" value="Pox_A32"/>
    <property type="match status" value="1"/>
</dbReference>
<comment type="caution">
    <text evidence="2">The sequence shown here is derived from an EMBL/GenBank/DDBJ whole genome shotgun (WGS) entry which is preliminary data.</text>
</comment>
<dbReference type="OrthoDB" id="2304641at2759"/>
<dbReference type="InterPro" id="IPR006758">
    <property type="entry name" value="A32L"/>
</dbReference>
<dbReference type="EMBL" id="CAJVQA010048900">
    <property type="protein sequence ID" value="CAG8820192.1"/>
    <property type="molecule type" value="Genomic_DNA"/>
</dbReference>
<feature type="non-terminal residue" evidence="2">
    <location>
        <position position="449"/>
    </location>
</feature>
<feature type="coiled-coil region" evidence="1">
    <location>
        <begin position="11"/>
        <end position="49"/>
    </location>
</feature>
<organism evidence="2 3">
    <name type="scientific">Cetraspora pellucida</name>
    <dbReference type="NCBI Taxonomy" id="1433469"/>
    <lineage>
        <taxon>Eukaryota</taxon>
        <taxon>Fungi</taxon>
        <taxon>Fungi incertae sedis</taxon>
        <taxon>Mucoromycota</taxon>
        <taxon>Glomeromycotina</taxon>
        <taxon>Glomeromycetes</taxon>
        <taxon>Diversisporales</taxon>
        <taxon>Gigasporaceae</taxon>
        <taxon>Cetraspora</taxon>
    </lineage>
</organism>
<dbReference type="Proteomes" id="UP000789759">
    <property type="component" value="Unassembled WGS sequence"/>
</dbReference>
<evidence type="ECO:0000313" key="3">
    <source>
        <dbReference type="Proteomes" id="UP000789759"/>
    </source>
</evidence>
<evidence type="ECO:0000313" key="2">
    <source>
        <dbReference type="EMBL" id="CAG8820192.1"/>
    </source>
</evidence>
<protein>
    <submittedName>
        <fullName evidence="2">21032_t:CDS:1</fullName>
    </submittedName>
</protein>
<keyword evidence="3" id="KW-1185">Reference proteome</keyword>
<reference evidence="2" key="1">
    <citation type="submission" date="2021-06" db="EMBL/GenBank/DDBJ databases">
        <authorList>
            <person name="Kallberg Y."/>
            <person name="Tangrot J."/>
            <person name="Rosling A."/>
        </authorList>
    </citation>
    <scope>NUCLEOTIDE SEQUENCE</scope>
    <source>
        <strain evidence="2">FL966</strain>
    </source>
</reference>
<dbReference type="AlphaFoldDB" id="A0A9N9PH45"/>
<sequence>QKDAFSTQKEIIKKESEIISLKSELTNIKNELTNTKDELASKINEIECLGTLCPASQKTKDILNPVVMGGAEKNTQNEEQTEINDTSLTNQESLTNDISNIKNELVIKENETFPIIINKQNSESLIQDITIEGAVCAGEALVNDKKKFFIPSIEIIVMDSQFVIQKNRKKELPPMKLYLMDMDEATKHESSKNIGYPAMSWPFSKVFTGKSGTGKTNILRNIFVGNKGECIYKKKKGGSRYIRCNDLIVCGYHPDEPKWAFVRYIYGVIASDPKAPYYKNIRFKYISPKKIPSVKSFSPERSTVIIFEDLCVAPDTIQNRIILFFTHGCHRNISPIYVTQKYHHAPIIIRENLTHLVIFNGGSSYQDVSKIAGRYTDDVKNASMVINSYLRKGEFIVFDLNKAEDDPLAIRLRFDTPLDLQKEIELRQKHKIGSKNHDPLGSPFGPALQ</sequence>
<proteinExistence type="predicted"/>